<name>A0A6P5J9N7_PHACI</name>
<feature type="region of interest" description="Disordered" evidence="2">
    <location>
        <begin position="56"/>
        <end position="87"/>
    </location>
</feature>
<feature type="coiled-coil region" evidence="1">
    <location>
        <begin position="425"/>
        <end position="584"/>
    </location>
</feature>
<feature type="compositionally biased region" description="Low complexity" evidence="2">
    <location>
        <begin position="70"/>
        <end position="82"/>
    </location>
</feature>
<dbReference type="Proteomes" id="UP000515140">
    <property type="component" value="Unplaced"/>
</dbReference>
<dbReference type="InterPro" id="IPR052642">
    <property type="entry name" value="CC-FHA_domain"/>
</dbReference>
<dbReference type="FunCoup" id="A0A6P5J9N7">
    <property type="interactions" value="11"/>
</dbReference>
<gene>
    <name evidence="4" type="primary">CCDC27</name>
</gene>
<proteinExistence type="predicted"/>
<keyword evidence="1" id="KW-0175">Coiled coil</keyword>
<dbReference type="KEGG" id="pcw:110198064"/>
<evidence type="ECO:0000313" key="3">
    <source>
        <dbReference type="Proteomes" id="UP000515140"/>
    </source>
</evidence>
<feature type="region of interest" description="Disordered" evidence="2">
    <location>
        <begin position="291"/>
        <end position="316"/>
    </location>
</feature>
<evidence type="ECO:0000313" key="4">
    <source>
        <dbReference type="RefSeq" id="XP_020827826.1"/>
    </source>
</evidence>
<dbReference type="InParanoid" id="A0A6P5J9N7"/>
<reference evidence="4" key="1">
    <citation type="submission" date="2025-08" db="UniProtKB">
        <authorList>
            <consortium name="RefSeq"/>
        </authorList>
    </citation>
    <scope>IDENTIFICATION</scope>
    <source>
        <tissue evidence="4">Spleen</tissue>
    </source>
</reference>
<dbReference type="GeneID" id="110198064"/>
<keyword evidence="3" id="KW-1185">Reference proteome</keyword>
<evidence type="ECO:0000256" key="2">
    <source>
        <dbReference type="SAM" id="MobiDB-lite"/>
    </source>
</evidence>
<accession>A0A6P5J9N7</accession>
<protein>
    <submittedName>
        <fullName evidence="4">Coiled-coil domain-containing protein 27</fullName>
    </submittedName>
</protein>
<dbReference type="AlphaFoldDB" id="A0A6P5J9N7"/>
<dbReference type="CTD" id="148870"/>
<dbReference type="PANTHER" id="PTHR18853:SF9">
    <property type="entry name" value="COILED-COIL DOMAIN-CONTAINING PROTEIN 27"/>
    <property type="match status" value="1"/>
</dbReference>
<dbReference type="RefSeq" id="XP_020827826.1">
    <property type="nucleotide sequence ID" value="XM_020972167.1"/>
</dbReference>
<dbReference type="PANTHER" id="PTHR18853">
    <property type="entry name" value="FORKHEAD-ASSOCIATED DOMAIN-CONTAINING PROTEIN 1-RELATED"/>
    <property type="match status" value="1"/>
</dbReference>
<evidence type="ECO:0000256" key="1">
    <source>
        <dbReference type="SAM" id="Coils"/>
    </source>
</evidence>
<feature type="coiled-coil region" evidence="1">
    <location>
        <begin position="229"/>
        <end position="263"/>
    </location>
</feature>
<organism evidence="3 4">
    <name type="scientific">Phascolarctos cinereus</name>
    <name type="common">Koala</name>
    <dbReference type="NCBI Taxonomy" id="38626"/>
    <lineage>
        <taxon>Eukaryota</taxon>
        <taxon>Metazoa</taxon>
        <taxon>Chordata</taxon>
        <taxon>Craniata</taxon>
        <taxon>Vertebrata</taxon>
        <taxon>Euteleostomi</taxon>
        <taxon>Mammalia</taxon>
        <taxon>Metatheria</taxon>
        <taxon>Diprotodontia</taxon>
        <taxon>Phascolarctidae</taxon>
        <taxon>Phascolarctos</taxon>
    </lineage>
</organism>
<sequence>MIPGKVKDGPRRLCRNSSAVTEGFHNLWDVAIRNAKTASSIPNPCLLSEPSPSSSYCKNKEEGGSTNTLAGGSRSRNSSGRSSGAGGSGVITCGPGYLPLMQELQKAFLMRAECPRFNNVSTSTSQCGPGLIAVSELPSGTYFKNIDYENWKMTDETSFLNILKTTETGKKLTYSKSACEFQNLSQSYEDLSSQKVIKSPQSWKLPWYATVIQEKDRHLVIMKEEVKRLTALEEDCLKKDNELAQLKEEVKDLQKRLQFLSEVQGIEVNPKGEVSGESKGVSDVAGKMQDLEQAQEPEDTPMVPETKPSMETSVLSTTTYEDVGIQEERVMSEAREEGSKASIDIYEPLPPCEIRRISISGSNAKDEEELRSSAKDVPQFIGKIQKLPHLPDECDSKMEAKIIEEDEKVSEEDVEVIEYLDREAEEELLARINEYEQVNVELQAELEITRNEYSIIAGTILSLQRQVDFQESQLQKTTLEKETLQKELRERKAQLQAMSDKFASLREERKHEEMMGIIEKDNLNLRQHVAELEFELRKKEDVISEYDSKINQLEAQVNADQNHMRRQERIQEDLQNRYEEMKLSEQQYRVLLEICQARLERLRSKIMQAAFSTAGIKLPSSEITDTDIVEALQRIISERLDFYQQLKQKGVKVPPLHQNELVPAVPKSKKSVK</sequence>